<dbReference type="AlphaFoldDB" id="A0A840UDW4"/>
<dbReference type="Pfam" id="PF08032">
    <property type="entry name" value="SpoU_sub_bind"/>
    <property type="match status" value="1"/>
</dbReference>
<dbReference type="SMART" id="SM00967">
    <property type="entry name" value="SpoU_sub_bind"/>
    <property type="match status" value="1"/>
</dbReference>
<name>A0A840UDW4_9FIRM</name>
<dbReference type="InterPro" id="IPR029026">
    <property type="entry name" value="tRNA_m1G_MTases_N"/>
</dbReference>
<feature type="domain" description="RNA 2-O ribose methyltransferase substrate binding" evidence="5">
    <location>
        <begin position="101"/>
        <end position="176"/>
    </location>
</feature>
<dbReference type="SUPFAM" id="SSF55315">
    <property type="entry name" value="L30e-like"/>
    <property type="match status" value="1"/>
</dbReference>
<dbReference type="EC" id="2.1.1.185" evidence="6"/>
<feature type="region of interest" description="Disordered" evidence="4">
    <location>
        <begin position="1"/>
        <end position="77"/>
    </location>
</feature>
<evidence type="ECO:0000256" key="1">
    <source>
        <dbReference type="ARBA" id="ARBA00007228"/>
    </source>
</evidence>
<keyword evidence="7" id="KW-1185">Reference proteome</keyword>
<dbReference type="InterPro" id="IPR013123">
    <property type="entry name" value="SpoU_subst-bd"/>
</dbReference>
<evidence type="ECO:0000256" key="3">
    <source>
        <dbReference type="ARBA" id="ARBA00022679"/>
    </source>
</evidence>
<sequence length="341" mass="37606">MRKTNFSNNKNNRNNDKMGKVSNKSARNGARTGRSNEEEVRFTGKKSSTSRGENKFQGKSSRDRDYNKKDKNYNKDREYKKKNDFVIKEAAEEPAEISPDILIGRNAVREALKNDRTINKLLVAENAHGGSLQEIIGMARKNKIIVQTVSQNKLDLLSAGGRNQGILAYTPPVDYAELEDVLEKVKQSGEVPFFVLLDELEDPHNLGAILRTADAAGVHGIIISKRRSCPLSSTVAKTSAGAVEYVPVMRVNNVNQTLTRLQEEGFWAVGAEAAGETFYYEADLTGPLVLVIGSEGKGISNLVSKNCDFLVKIPMHGRVNSLNASNAAAIMMYEAVKQRTK</sequence>
<feature type="compositionally biased region" description="Basic and acidic residues" evidence="4">
    <location>
        <begin position="52"/>
        <end position="77"/>
    </location>
</feature>
<comment type="caution">
    <text evidence="6">The sequence shown here is derived from an EMBL/GenBank/DDBJ whole genome shotgun (WGS) entry which is preliminary data.</text>
</comment>
<evidence type="ECO:0000259" key="5">
    <source>
        <dbReference type="SMART" id="SM00967"/>
    </source>
</evidence>
<dbReference type="GO" id="GO:0003723">
    <property type="term" value="F:RNA binding"/>
    <property type="evidence" value="ECO:0007669"/>
    <property type="project" value="InterPro"/>
</dbReference>
<dbReference type="InterPro" id="IPR004441">
    <property type="entry name" value="rRNA_MeTrfase_TrmH"/>
</dbReference>
<evidence type="ECO:0000256" key="4">
    <source>
        <dbReference type="SAM" id="MobiDB-lite"/>
    </source>
</evidence>
<dbReference type="GO" id="GO:0006396">
    <property type="term" value="P:RNA processing"/>
    <property type="evidence" value="ECO:0007669"/>
    <property type="project" value="InterPro"/>
</dbReference>
<evidence type="ECO:0000313" key="7">
    <source>
        <dbReference type="Proteomes" id="UP000559117"/>
    </source>
</evidence>
<feature type="compositionally biased region" description="Low complexity" evidence="4">
    <location>
        <begin position="1"/>
        <end position="12"/>
    </location>
</feature>
<keyword evidence="3 6" id="KW-0808">Transferase</keyword>
<dbReference type="FunFam" id="3.40.1280.10:FF:000008">
    <property type="entry name" value="Group 3 RNA methyltransferase TrmH"/>
    <property type="match status" value="1"/>
</dbReference>
<proteinExistence type="inferred from homology"/>
<comment type="similarity">
    <text evidence="1">Belongs to the class IV-like SAM-binding methyltransferase superfamily. RNA methyltransferase TrmH family.</text>
</comment>
<dbReference type="InterPro" id="IPR001537">
    <property type="entry name" value="SpoU_MeTrfase"/>
</dbReference>
<evidence type="ECO:0000313" key="6">
    <source>
        <dbReference type="EMBL" id="MBB5335911.1"/>
    </source>
</evidence>
<reference evidence="6 7" key="1">
    <citation type="submission" date="2020-08" db="EMBL/GenBank/DDBJ databases">
        <title>Genomic Encyclopedia of Type Strains, Phase IV (KMG-IV): sequencing the most valuable type-strain genomes for metagenomic binning, comparative biology and taxonomic classification.</title>
        <authorList>
            <person name="Goeker M."/>
        </authorList>
    </citation>
    <scope>NUCLEOTIDE SEQUENCE [LARGE SCALE GENOMIC DNA]</scope>
    <source>
        <strain evidence="6 7">DSM 24661</strain>
    </source>
</reference>
<gene>
    <name evidence="6" type="ORF">HNR32_001055</name>
</gene>
<dbReference type="EMBL" id="JACHFH010000010">
    <property type="protein sequence ID" value="MBB5335911.1"/>
    <property type="molecule type" value="Genomic_DNA"/>
</dbReference>
<dbReference type="GO" id="GO:0032259">
    <property type="term" value="P:methylation"/>
    <property type="evidence" value="ECO:0007669"/>
    <property type="project" value="UniProtKB-KW"/>
</dbReference>
<protein>
    <submittedName>
        <fullName evidence="6">23S rRNA (Guanosine2251-2'-O)-methyltransferase</fullName>
        <ecNumber evidence="6">2.1.1.185</ecNumber>
    </submittedName>
</protein>
<dbReference type="PANTHER" id="PTHR46429:SF1">
    <property type="entry name" value="23S RRNA (GUANOSINE-2'-O-)-METHYLTRANSFERASE RLMB"/>
    <property type="match status" value="1"/>
</dbReference>
<dbReference type="PANTHER" id="PTHR46429">
    <property type="entry name" value="23S RRNA (GUANOSINE-2'-O-)-METHYLTRANSFERASE RLMB"/>
    <property type="match status" value="1"/>
</dbReference>
<accession>A0A840UDW4</accession>
<dbReference type="GO" id="GO:0005829">
    <property type="term" value="C:cytosol"/>
    <property type="evidence" value="ECO:0007669"/>
    <property type="project" value="TreeGrafter"/>
</dbReference>
<dbReference type="CDD" id="cd18103">
    <property type="entry name" value="SpoU-like_RlmB"/>
    <property type="match status" value="1"/>
</dbReference>
<organism evidence="6 7">
    <name type="scientific">Pectinatus brassicae</name>
    <dbReference type="NCBI Taxonomy" id="862415"/>
    <lineage>
        <taxon>Bacteria</taxon>
        <taxon>Bacillati</taxon>
        <taxon>Bacillota</taxon>
        <taxon>Negativicutes</taxon>
        <taxon>Selenomonadales</taxon>
        <taxon>Selenomonadaceae</taxon>
        <taxon>Pectinatus</taxon>
    </lineage>
</organism>
<dbReference type="Pfam" id="PF00588">
    <property type="entry name" value="SpoU_methylase"/>
    <property type="match status" value="1"/>
</dbReference>
<dbReference type="NCBIfam" id="TIGR00186">
    <property type="entry name" value="rRNA_methyl_3"/>
    <property type="match status" value="1"/>
</dbReference>
<evidence type="ECO:0000256" key="2">
    <source>
        <dbReference type="ARBA" id="ARBA00022603"/>
    </source>
</evidence>
<dbReference type="Proteomes" id="UP000559117">
    <property type="component" value="Unassembled WGS sequence"/>
</dbReference>
<dbReference type="Gene3D" id="3.40.1280.10">
    <property type="match status" value="1"/>
</dbReference>
<dbReference type="GO" id="GO:0008173">
    <property type="term" value="F:RNA methyltransferase activity"/>
    <property type="evidence" value="ECO:0007669"/>
    <property type="project" value="InterPro"/>
</dbReference>
<keyword evidence="2 6" id="KW-0489">Methyltransferase</keyword>
<dbReference type="InterPro" id="IPR029028">
    <property type="entry name" value="Alpha/beta_knot_MTases"/>
</dbReference>
<dbReference type="Gene3D" id="3.30.1330.30">
    <property type="match status" value="1"/>
</dbReference>
<dbReference type="SUPFAM" id="SSF75217">
    <property type="entry name" value="alpha/beta knot"/>
    <property type="match status" value="1"/>
</dbReference>
<dbReference type="InterPro" id="IPR029064">
    <property type="entry name" value="Ribosomal_eL30-like_sf"/>
</dbReference>